<dbReference type="InterPro" id="IPR036388">
    <property type="entry name" value="WH-like_DNA-bd_sf"/>
</dbReference>
<name>A0A6A4GM40_9AGAR</name>
<evidence type="ECO:0000313" key="7">
    <source>
        <dbReference type="Proteomes" id="UP000799118"/>
    </source>
</evidence>
<sequence length="471" mass="51128">MAVSSLRLLGQIITDSIDIIERRMADASLSFPSLDEPFNSTSKVESVLVEPDMSKATSHIIAAAAQLTATVRRPVQTIMDDALAFHLSWCIRAAIDGSLVEIVREAGPQGIHINDIARKNKTDPLKVARILRLLTNNHIFQEISPDVFASNRLSSVLDSGKSSEEVVGASIAERHVGTSGVAAFAAMMSDEGMKAAAILPEHFLDPTLSFSGEPDETPFNRAFDTKLSLFDWYKKEKNEAFLRRFGLAMFGSRKLEPADAILTGFQWKDLPKGSTIVDVGGGVGSLSLIIAEAVPDINIVIQDGQLTIAHAEEFWKANMPSAITSGRVQLQVHDFFHPQPVKDASAFLLRSILHDWADPYVQKILKSLRAAATPETKLVVVDAIVPYSCIAEVTSAIPGAALEPAPFPLLPSLGKANGYAYQADMTMWAYFNGQNRTLGHSVALAEECGWKIIQVHRIPGSSFGQIVAVPM</sequence>
<reference evidence="6" key="1">
    <citation type="journal article" date="2019" name="Environ. Microbiol.">
        <title>Fungal ecological strategies reflected in gene transcription - a case study of two litter decomposers.</title>
        <authorList>
            <person name="Barbi F."/>
            <person name="Kohler A."/>
            <person name="Barry K."/>
            <person name="Baskaran P."/>
            <person name="Daum C."/>
            <person name="Fauchery L."/>
            <person name="Ihrmark K."/>
            <person name="Kuo A."/>
            <person name="LaButti K."/>
            <person name="Lipzen A."/>
            <person name="Morin E."/>
            <person name="Grigoriev I.V."/>
            <person name="Henrissat B."/>
            <person name="Lindahl B."/>
            <person name="Martin F."/>
        </authorList>
    </citation>
    <scope>NUCLEOTIDE SEQUENCE</scope>
    <source>
        <strain evidence="6">JB14</strain>
    </source>
</reference>
<dbReference type="Gene3D" id="3.40.50.150">
    <property type="entry name" value="Vaccinia Virus protein VP39"/>
    <property type="match status" value="1"/>
</dbReference>
<dbReference type="GO" id="GO:0046983">
    <property type="term" value="F:protein dimerization activity"/>
    <property type="evidence" value="ECO:0007669"/>
    <property type="project" value="InterPro"/>
</dbReference>
<dbReference type="InterPro" id="IPR012967">
    <property type="entry name" value="COMT_dimerisation"/>
</dbReference>
<gene>
    <name evidence="6" type="ORF">BT96DRAFT_1026262</name>
</gene>
<dbReference type="Pfam" id="PF08100">
    <property type="entry name" value="Dimerisation"/>
    <property type="match status" value="1"/>
</dbReference>
<dbReference type="SUPFAM" id="SSF46785">
    <property type="entry name" value="Winged helix' DNA-binding domain"/>
    <property type="match status" value="1"/>
</dbReference>
<dbReference type="Gene3D" id="1.10.10.10">
    <property type="entry name" value="Winged helix-like DNA-binding domain superfamily/Winged helix DNA-binding domain"/>
    <property type="match status" value="1"/>
</dbReference>
<dbReference type="AlphaFoldDB" id="A0A6A4GM40"/>
<dbReference type="InterPro" id="IPR029063">
    <property type="entry name" value="SAM-dependent_MTases_sf"/>
</dbReference>
<evidence type="ECO:0000256" key="3">
    <source>
        <dbReference type="ARBA" id="ARBA00022691"/>
    </source>
</evidence>
<dbReference type="Proteomes" id="UP000799118">
    <property type="component" value="Unassembled WGS sequence"/>
</dbReference>
<keyword evidence="2" id="KW-0808">Transferase</keyword>
<dbReference type="PANTHER" id="PTHR43712:SF2">
    <property type="entry name" value="O-METHYLTRANSFERASE CICE"/>
    <property type="match status" value="1"/>
</dbReference>
<dbReference type="PROSITE" id="PS51683">
    <property type="entry name" value="SAM_OMT_II"/>
    <property type="match status" value="1"/>
</dbReference>
<evidence type="ECO:0000256" key="2">
    <source>
        <dbReference type="ARBA" id="ARBA00022679"/>
    </source>
</evidence>
<dbReference type="InterPro" id="IPR036390">
    <property type="entry name" value="WH_DNA-bd_sf"/>
</dbReference>
<dbReference type="PANTHER" id="PTHR43712">
    <property type="entry name" value="PUTATIVE (AFU_ORTHOLOGUE AFUA_4G14580)-RELATED"/>
    <property type="match status" value="1"/>
</dbReference>
<dbReference type="EMBL" id="ML769887">
    <property type="protein sequence ID" value="KAE9386357.1"/>
    <property type="molecule type" value="Genomic_DNA"/>
</dbReference>
<feature type="domain" description="O-methyltransferase dimerisation" evidence="5">
    <location>
        <begin position="82"/>
        <end position="157"/>
    </location>
</feature>
<dbReference type="Pfam" id="PF00891">
    <property type="entry name" value="Methyltransf_2"/>
    <property type="match status" value="1"/>
</dbReference>
<evidence type="ECO:0000259" key="4">
    <source>
        <dbReference type="Pfam" id="PF00891"/>
    </source>
</evidence>
<dbReference type="InterPro" id="IPR016461">
    <property type="entry name" value="COMT-like"/>
</dbReference>
<organism evidence="6 7">
    <name type="scientific">Gymnopus androsaceus JB14</name>
    <dbReference type="NCBI Taxonomy" id="1447944"/>
    <lineage>
        <taxon>Eukaryota</taxon>
        <taxon>Fungi</taxon>
        <taxon>Dikarya</taxon>
        <taxon>Basidiomycota</taxon>
        <taxon>Agaricomycotina</taxon>
        <taxon>Agaricomycetes</taxon>
        <taxon>Agaricomycetidae</taxon>
        <taxon>Agaricales</taxon>
        <taxon>Marasmiineae</taxon>
        <taxon>Omphalotaceae</taxon>
        <taxon>Gymnopus</taxon>
    </lineage>
</organism>
<dbReference type="GO" id="GO:0032259">
    <property type="term" value="P:methylation"/>
    <property type="evidence" value="ECO:0007669"/>
    <property type="project" value="UniProtKB-KW"/>
</dbReference>
<evidence type="ECO:0000256" key="1">
    <source>
        <dbReference type="ARBA" id="ARBA00022603"/>
    </source>
</evidence>
<dbReference type="OrthoDB" id="2410195at2759"/>
<keyword evidence="3" id="KW-0949">S-adenosyl-L-methionine</keyword>
<evidence type="ECO:0000259" key="5">
    <source>
        <dbReference type="Pfam" id="PF08100"/>
    </source>
</evidence>
<dbReference type="GO" id="GO:0008171">
    <property type="term" value="F:O-methyltransferase activity"/>
    <property type="evidence" value="ECO:0007669"/>
    <property type="project" value="InterPro"/>
</dbReference>
<protein>
    <submittedName>
        <fullName evidence="6">O-methyltransferase</fullName>
    </submittedName>
</protein>
<feature type="domain" description="O-methyltransferase C-terminal" evidence="4">
    <location>
        <begin position="215"/>
        <end position="388"/>
    </location>
</feature>
<dbReference type="SUPFAM" id="SSF53335">
    <property type="entry name" value="S-adenosyl-L-methionine-dependent methyltransferases"/>
    <property type="match status" value="1"/>
</dbReference>
<keyword evidence="1" id="KW-0489">Methyltransferase</keyword>
<proteinExistence type="predicted"/>
<evidence type="ECO:0000313" key="6">
    <source>
        <dbReference type="EMBL" id="KAE9386357.1"/>
    </source>
</evidence>
<accession>A0A6A4GM40</accession>
<keyword evidence="7" id="KW-1185">Reference proteome</keyword>
<dbReference type="InterPro" id="IPR001077">
    <property type="entry name" value="COMT_C"/>
</dbReference>